<dbReference type="Proteomes" id="UP000471166">
    <property type="component" value="Unassembled WGS sequence"/>
</dbReference>
<comment type="subcellular location">
    <subcellularLocation>
        <location evidence="1">Membrane</location>
        <topology evidence="1">Multi-pass membrane protein</topology>
    </subcellularLocation>
</comment>
<comment type="caution">
    <text evidence="6">The sequence shown here is derived from an EMBL/GenBank/DDBJ whole genome shotgun (WGS) entry which is preliminary data.</text>
</comment>
<feature type="transmembrane region" description="Helical" evidence="5">
    <location>
        <begin position="36"/>
        <end position="53"/>
    </location>
</feature>
<feature type="transmembrane region" description="Helical" evidence="5">
    <location>
        <begin position="101"/>
        <end position="122"/>
    </location>
</feature>
<feature type="non-terminal residue" evidence="6">
    <location>
        <position position="123"/>
    </location>
</feature>
<evidence type="ECO:0000256" key="2">
    <source>
        <dbReference type="ARBA" id="ARBA00022692"/>
    </source>
</evidence>
<feature type="transmembrane region" description="Helical" evidence="5">
    <location>
        <begin position="12"/>
        <end position="30"/>
    </location>
</feature>
<accession>A0A6P1CX13</accession>
<keyword evidence="2 5" id="KW-0812">Transmembrane</keyword>
<gene>
    <name evidence="6" type="ORF">GV791_31130</name>
</gene>
<name>A0A6P1CX13_9NOCA</name>
<evidence type="ECO:0000256" key="3">
    <source>
        <dbReference type="ARBA" id="ARBA00022989"/>
    </source>
</evidence>
<dbReference type="PANTHER" id="PTHR42718:SF42">
    <property type="entry name" value="EXPORT PROTEIN"/>
    <property type="match status" value="1"/>
</dbReference>
<keyword evidence="4 5" id="KW-0472">Membrane</keyword>
<evidence type="ECO:0000256" key="4">
    <source>
        <dbReference type="ARBA" id="ARBA00023136"/>
    </source>
</evidence>
<dbReference type="InterPro" id="IPR036259">
    <property type="entry name" value="MFS_trans_sf"/>
</dbReference>
<dbReference type="SUPFAM" id="SSF103473">
    <property type="entry name" value="MFS general substrate transporter"/>
    <property type="match status" value="1"/>
</dbReference>
<feature type="transmembrane region" description="Helical" evidence="5">
    <location>
        <begin position="74"/>
        <end position="95"/>
    </location>
</feature>
<protein>
    <submittedName>
        <fullName evidence="6">MFS transporter</fullName>
    </submittedName>
</protein>
<keyword evidence="3 5" id="KW-1133">Transmembrane helix</keyword>
<evidence type="ECO:0000313" key="6">
    <source>
        <dbReference type="EMBL" id="NEW36971.1"/>
    </source>
</evidence>
<proteinExistence type="predicted"/>
<dbReference type="GO" id="GO:0016020">
    <property type="term" value="C:membrane"/>
    <property type="evidence" value="ECO:0007669"/>
    <property type="project" value="UniProtKB-SubCell"/>
</dbReference>
<sequence>VPESRDPQADTRLDIPGAFVVAVALAALTLGLIDAMPWLVVAGAVLLGVFVVIEMRSDHPLVPPTLFASRVFTAANLVTLVVYAALGGVFFLLVLELQVVAGYSPLQAGMATVPVTILMLLLS</sequence>
<dbReference type="PANTHER" id="PTHR42718">
    <property type="entry name" value="MAJOR FACILITATOR SUPERFAMILY MULTIDRUG TRANSPORTER MFSC"/>
    <property type="match status" value="1"/>
</dbReference>
<dbReference type="EMBL" id="JAAGVB010000256">
    <property type="protein sequence ID" value="NEW36971.1"/>
    <property type="molecule type" value="Genomic_DNA"/>
</dbReference>
<feature type="non-terminal residue" evidence="6">
    <location>
        <position position="1"/>
    </location>
</feature>
<organism evidence="6 7">
    <name type="scientific">Nocardia cyriacigeorgica</name>
    <dbReference type="NCBI Taxonomy" id="135487"/>
    <lineage>
        <taxon>Bacteria</taxon>
        <taxon>Bacillati</taxon>
        <taxon>Actinomycetota</taxon>
        <taxon>Actinomycetes</taxon>
        <taxon>Mycobacteriales</taxon>
        <taxon>Nocardiaceae</taxon>
        <taxon>Nocardia</taxon>
    </lineage>
</organism>
<evidence type="ECO:0000256" key="1">
    <source>
        <dbReference type="ARBA" id="ARBA00004141"/>
    </source>
</evidence>
<reference evidence="6 7" key="1">
    <citation type="submission" date="2020-01" db="EMBL/GenBank/DDBJ databases">
        <title>Genetics and antimicrobial susceptibilities of Nocardia species isolated from the soil; a comparison with species isolated from humans.</title>
        <authorList>
            <person name="Carrasco G."/>
            <person name="Monzon S."/>
            <person name="Sansegundo M."/>
            <person name="Garcia E."/>
            <person name="Garrido N."/>
            <person name="Medina M.J."/>
            <person name="Villalon P."/>
            <person name="Ramirez-Arocha A.C."/>
            <person name="Jimenez P."/>
            <person name="Cuesta I."/>
            <person name="Valdezate S."/>
        </authorList>
    </citation>
    <scope>NUCLEOTIDE SEQUENCE [LARGE SCALE GENOMIC DNA]</scope>
    <source>
        <strain evidence="6 7">CNM20110626</strain>
    </source>
</reference>
<evidence type="ECO:0000256" key="5">
    <source>
        <dbReference type="SAM" id="Phobius"/>
    </source>
</evidence>
<dbReference type="AlphaFoldDB" id="A0A6P1CX13"/>
<evidence type="ECO:0000313" key="7">
    <source>
        <dbReference type="Proteomes" id="UP000471166"/>
    </source>
</evidence>